<organism evidence="2 3">
    <name type="scientific">Forsythia ovata</name>
    <dbReference type="NCBI Taxonomy" id="205694"/>
    <lineage>
        <taxon>Eukaryota</taxon>
        <taxon>Viridiplantae</taxon>
        <taxon>Streptophyta</taxon>
        <taxon>Embryophyta</taxon>
        <taxon>Tracheophyta</taxon>
        <taxon>Spermatophyta</taxon>
        <taxon>Magnoliopsida</taxon>
        <taxon>eudicotyledons</taxon>
        <taxon>Gunneridae</taxon>
        <taxon>Pentapetalae</taxon>
        <taxon>asterids</taxon>
        <taxon>lamiids</taxon>
        <taxon>Lamiales</taxon>
        <taxon>Oleaceae</taxon>
        <taxon>Forsythieae</taxon>
        <taxon>Forsythia</taxon>
    </lineage>
</organism>
<comment type="caution">
    <text evidence="2">The sequence shown here is derived from an EMBL/GenBank/DDBJ whole genome shotgun (WGS) entry which is preliminary data.</text>
</comment>
<sequence length="111" mass="11568">MSRGCASGSVVSSTLASCGEANVDRFGALRKKAVSKLSSLPATHKSWPSAPLPRAHWTSHAKISAGTTSIGTTPTCRRSQPASPVSRSTTKAGWGSNCMGKKEEGYNFVSI</sequence>
<dbReference type="AlphaFoldDB" id="A0ABD1PA89"/>
<reference evidence="3" key="1">
    <citation type="submission" date="2024-07" db="EMBL/GenBank/DDBJ databases">
        <title>Two chromosome-level genome assemblies of Korean endemic species Abeliophyllum distichum and Forsythia ovata (Oleaceae).</title>
        <authorList>
            <person name="Jang H."/>
        </authorList>
    </citation>
    <scope>NUCLEOTIDE SEQUENCE [LARGE SCALE GENOMIC DNA]</scope>
</reference>
<keyword evidence="3" id="KW-1185">Reference proteome</keyword>
<feature type="region of interest" description="Disordered" evidence="1">
    <location>
        <begin position="64"/>
        <end position="96"/>
    </location>
</feature>
<dbReference type="PROSITE" id="PS51257">
    <property type="entry name" value="PROKAR_LIPOPROTEIN"/>
    <property type="match status" value="1"/>
</dbReference>
<proteinExistence type="predicted"/>
<gene>
    <name evidence="2" type="ORF">Fot_54815</name>
</gene>
<name>A0ABD1PA89_9LAMI</name>
<protein>
    <submittedName>
        <fullName evidence="2">Uncharacterized protein</fullName>
    </submittedName>
</protein>
<evidence type="ECO:0000313" key="2">
    <source>
        <dbReference type="EMBL" id="KAL2459566.1"/>
    </source>
</evidence>
<evidence type="ECO:0000313" key="3">
    <source>
        <dbReference type="Proteomes" id="UP001604277"/>
    </source>
</evidence>
<accession>A0ABD1PA89</accession>
<evidence type="ECO:0000256" key="1">
    <source>
        <dbReference type="SAM" id="MobiDB-lite"/>
    </source>
</evidence>
<dbReference type="Proteomes" id="UP001604277">
    <property type="component" value="Unassembled WGS sequence"/>
</dbReference>
<feature type="compositionally biased region" description="Polar residues" evidence="1">
    <location>
        <begin position="65"/>
        <end position="91"/>
    </location>
</feature>
<dbReference type="EMBL" id="JBFOLJ010000022">
    <property type="protein sequence ID" value="KAL2459566.1"/>
    <property type="molecule type" value="Genomic_DNA"/>
</dbReference>